<sequence>MFTSKVVVLLALSLFAGANSQELITEDSYFFGQSEPVYPSPTISAAGGLWADALNKAQAFVAQLTLEEKTNLTGGVRNPANGCGGNIAGIPRLGFPGLCLADAGNGVRATDLVNAYSSGIHDGASWNKNLTYARAYQLGGEFRRKGVNVALGPPMIGPVGRIALGGRNWEGFSNDPYHSGILAGLSVTGIQDQGVVACTKHFIGNEQETARNQIRDASNVTILSSSANIDDSTMHELYLWPFYDAVHAGTGSIMCSYTRLNNSYACQNSKMLNGVLKGELGYQGFVVSDWGAQHGGVASALAGMDMVMPSGAAFWGGNLTEAVRNGSIPEARLDDMVSRVMAPYFFLEQNSPSYPALGIGMPANPLLPHTLVDARVEEARPVLMQSAIEGHVLVKNTNNALPLKKPRVLSLFGYDAVAPDLNTPGFREWSLSLQSSYARFYDCGYGNLIPQNCPLPVAIAANGTVITGGGSGGATASYISAPFNAIQNRAMKDNTQLYWDFRNLNATGFVQGESDAALVFINAIASEGADRPALRDDFSDALVRNIASQNNNTIVVIHNAGIRLVDQWIENPNVTAVIFAHLPGQDSGEALVKILYGDVSPSGKLPYTVAKNETDYGAILNPVIDLGENGEFYRFPQDNFTEGVYIDYRAFDASNIEPRFEFGFGLTYSNFSFSGLTANSVGANLSALPTGHIVPGGKADLWDVVATVTATVTNIGKVAAQQVTQLYIGIPQEGQPVRQLRGFEKIMIHPNATATVEFELRRRDLSVWDVTAQEWRLVLGEDYNVFVGSSSRDLPLTGTLRL</sequence>
<feature type="domain" description="Fibronectin type III-like" evidence="16">
    <location>
        <begin position="722"/>
        <end position="791"/>
    </location>
</feature>
<keyword evidence="9" id="KW-0136">Cellulose degradation</keyword>
<dbReference type="Gene3D" id="3.40.50.1700">
    <property type="entry name" value="Glycoside hydrolase family 3 C-terminal domain"/>
    <property type="match status" value="1"/>
</dbReference>
<evidence type="ECO:0000256" key="10">
    <source>
        <dbReference type="ARBA" id="ARBA00023180"/>
    </source>
</evidence>
<dbReference type="SMART" id="SM01217">
    <property type="entry name" value="Fn3_like"/>
    <property type="match status" value="1"/>
</dbReference>
<dbReference type="GO" id="GO:0005576">
    <property type="term" value="C:extracellular region"/>
    <property type="evidence" value="ECO:0007669"/>
    <property type="project" value="UniProtKB-SubCell"/>
</dbReference>
<keyword evidence="12 14" id="KW-0326">Glycosidase</keyword>
<evidence type="ECO:0000256" key="9">
    <source>
        <dbReference type="ARBA" id="ARBA00023001"/>
    </source>
</evidence>
<dbReference type="GeneID" id="19463764"/>
<feature type="signal peptide" evidence="15">
    <location>
        <begin position="1"/>
        <end position="20"/>
    </location>
</feature>
<comment type="similarity">
    <text evidence="4 14">Belongs to the glycosyl hydrolase 3 family.</text>
</comment>
<evidence type="ECO:0000256" key="4">
    <source>
        <dbReference type="ARBA" id="ARBA00005336"/>
    </source>
</evidence>
<dbReference type="PANTHER" id="PTHR42715:SF5">
    <property type="entry name" value="BETA-GLUCOSIDASE M-RELATED"/>
    <property type="match status" value="1"/>
</dbReference>
<dbReference type="UniPathway" id="UPA00696"/>
<evidence type="ECO:0000256" key="11">
    <source>
        <dbReference type="ARBA" id="ARBA00023277"/>
    </source>
</evidence>
<dbReference type="RefSeq" id="XP_008085277.1">
    <property type="nucleotide sequence ID" value="XM_008087086.1"/>
</dbReference>
<name>S3DN56_GLAL2</name>
<dbReference type="OrthoDB" id="416222at2759"/>
<evidence type="ECO:0000256" key="15">
    <source>
        <dbReference type="SAM" id="SignalP"/>
    </source>
</evidence>
<dbReference type="Pfam" id="PF00933">
    <property type="entry name" value="Glyco_hydro_3"/>
    <property type="match status" value="1"/>
</dbReference>
<dbReference type="Gene3D" id="2.60.40.10">
    <property type="entry name" value="Immunoglobulins"/>
    <property type="match status" value="1"/>
</dbReference>
<dbReference type="InterPro" id="IPR013783">
    <property type="entry name" value="Ig-like_fold"/>
</dbReference>
<accession>S3DN56</accession>
<dbReference type="SUPFAM" id="SSF51445">
    <property type="entry name" value="(Trans)glycosidases"/>
    <property type="match status" value="1"/>
</dbReference>
<dbReference type="Gene3D" id="3.20.20.300">
    <property type="entry name" value="Glycoside hydrolase, family 3, N-terminal domain"/>
    <property type="match status" value="1"/>
</dbReference>
<dbReference type="HOGENOM" id="CLU_004542_2_1_1"/>
<dbReference type="SUPFAM" id="SSF52279">
    <property type="entry name" value="Beta-D-glucan exohydrolase, C-terminal domain"/>
    <property type="match status" value="1"/>
</dbReference>
<evidence type="ECO:0000313" key="18">
    <source>
        <dbReference type="Proteomes" id="UP000016922"/>
    </source>
</evidence>
<comment type="pathway">
    <text evidence="3 14">Glycan metabolism; cellulose degradation.</text>
</comment>
<dbReference type="InterPro" id="IPR017853">
    <property type="entry name" value="GH"/>
</dbReference>
<keyword evidence="8 14" id="KW-0378">Hydrolase</keyword>
<proteinExistence type="inferred from homology"/>
<dbReference type="InterPro" id="IPR036881">
    <property type="entry name" value="Glyco_hydro_3_C_sf"/>
</dbReference>
<dbReference type="eggNOG" id="ENOG502QR4D">
    <property type="taxonomic scope" value="Eukaryota"/>
</dbReference>
<gene>
    <name evidence="17" type="ORF">GLAREA_04709</name>
</gene>
<dbReference type="InterPro" id="IPR019800">
    <property type="entry name" value="Glyco_hydro_3_AS"/>
</dbReference>
<evidence type="ECO:0000256" key="6">
    <source>
        <dbReference type="ARBA" id="ARBA00022525"/>
    </source>
</evidence>
<keyword evidence="18" id="KW-1185">Reference proteome</keyword>
<dbReference type="GO" id="GO:0008422">
    <property type="term" value="F:beta-glucosidase activity"/>
    <property type="evidence" value="ECO:0007669"/>
    <property type="project" value="UniProtKB-EC"/>
</dbReference>
<keyword evidence="13 14" id="KW-0624">Polysaccharide degradation</keyword>
<dbReference type="FunFam" id="3.20.20.300:FF:000002">
    <property type="entry name" value="Probable beta-glucosidase"/>
    <property type="match status" value="1"/>
</dbReference>
<dbReference type="FunFam" id="2.60.40.10:FF:000757">
    <property type="entry name" value="Beta-glucosidase G"/>
    <property type="match status" value="1"/>
</dbReference>
<dbReference type="InterPro" id="IPR002772">
    <property type="entry name" value="Glyco_hydro_3_C"/>
</dbReference>
<evidence type="ECO:0000256" key="13">
    <source>
        <dbReference type="ARBA" id="ARBA00023326"/>
    </source>
</evidence>
<protein>
    <recommendedName>
        <fullName evidence="5 14">beta-glucosidase</fullName>
        <ecNumber evidence="5 14">3.2.1.21</ecNumber>
    </recommendedName>
</protein>
<dbReference type="InterPro" id="IPR001764">
    <property type="entry name" value="Glyco_hydro_3_N"/>
</dbReference>
<reference evidence="17 18" key="1">
    <citation type="journal article" date="2013" name="BMC Genomics">
        <title>Genomics-driven discovery of the pneumocandin biosynthetic gene cluster in the fungus Glarea lozoyensis.</title>
        <authorList>
            <person name="Chen L."/>
            <person name="Yue Q."/>
            <person name="Zhang X."/>
            <person name="Xiang M."/>
            <person name="Wang C."/>
            <person name="Li S."/>
            <person name="Che Y."/>
            <person name="Ortiz-Lopez F.J."/>
            <person name="Bills G.F."/>
            <person name="Liu X."/>
            <person name="An Z."/>
        </authorList>
    </citation>
    <scope>NUCLEOTIDE SEQUENCE [LARGE SCALE GENOMIC DNA]</scope>
    <source>
        <strain evidence="18">ATCC 20868 / MF5171</strain>
    </source>
</reference>
<evidence type="ECO:0000256" key="1">
    <source>
        <dbReference type="ARBA" id="ARBA00000448"/>
    </source>
</evidence>
<evidence type="ECO:0000256" key="12">
    <source>
        <dbReference type="ARBA" id="ARBA00023295"/>
    </source>
</evidence>
<dbReference type="OMA" id="PGLCVSD"/>
<organism evidence="17 18">
    <name type="scientific">Glarea lozoyensis (strain ATCC 20868 / MF5171)</name>
    <dbReference type="NCBI Taxonomy" id="1116229"/>
    <lineage>
        <taxon>Eukaryota</taxon>
        <taxon>Fungi</taxon>
        <taxon>Dikarya</taxon>
        <taxon>Ascomycota</taxon>
        <taxon>Pezizomycotina</taxon>
        <taxon>Leotiomycetes</taxon>
        <taxon>Helotiales</taxon>
        <taxon>Helotiaceae</taxon>
        <taxon>Glarea</taxon>
    </lineage>
</organism>
<comment type="subcellular location">
    <subcellularLocation>
        <location evidence="2">Secreted</location>
    </subcellularLocation>
</comment>
<dbReference type="InterPro" id="IPR050288">
    <property type="entry name" value="Cellulose_deg_GH3"/>
</dbReference>
<keyword evidence="6" id="KW-0964">Secreted</keyword>
<evidence type="ECO:0000259" key="16">
    <source>
        <dbReference type="SMART" id="SM01217"/>
    </source>
</evidence>
<dbReference type="Pfam" id="PF01915">
    <property type="entry name" value="Glyco_hydro_3_C"/>
    <property type="match status" value="1"/>
</dbReference>
<evidence type="ECO:0000256" key="7">
    <source>
        <dbReference type="ARBA" id="ARBA00022729"/>
    </source>
</evidence>
<evidence type="ECO:0000256" key="14">
    <source>
        <dbReference type="RuleBase" id="RU361161"/>
    </source>
</evidence>
<dbReference type="PROSITE" id="PS00775">
    <property type="entry name" value="GLYCOSYL_HYDROL_F3"/>
    <property type="match status" value="1"/>
</dbReference>
<keyword evidence="10" id="KW-0325">Glycoprotein</keyword>
<keyword evidence="7 15" id="KW-0732">Signal</keyword>
<comment type="catalytic activity">
    <reaction evidence="1 14">
        <text>Hydrolysis of terminal, non-reducing beta-D-glucosyl residues with release of beta-D-glucose.</text>
        <dbReference type="EC" id="3.2.1.21"/>
    </reaction>
</comment>
<dbReference type="PANTHER" id="PTHR42715">
    <property type="entry name" value="BETA-GLUCOSIDASE"/>
    <property type="match status" value="1"/>
</dbReference>
<evidence type="ECO:0000256" key="3">
    <source>
        <dbReference type="ARBA" id="ARBA00004987"/>
    </source>
</evidence>
<dbReference type="EC" id="3.2.1.21" evidence="5 14"/>
<dbReference type="InterPro" id="IPR036962">
    <property type="entry name" value="Glyco_hydro_3_N_sf"/>
</dbReference>
<dbReference type="EMBL" id="KE145369">
    <property type="protein sequence ID" value="EPE27918.1"/>
    <property type="molecule type" value="Genomic_DNA"/>
</dbReference>
<dbReference type="InterPro" id="IPR026891">
    <property type="entry name" value="Fn3-like"/>
</dbReference>
<dbReference type="STRING" id="1116229.S3DN56"/>
<evidence type="ECO:0000313" key="17">
    <source>
        <dbReference type="EMBL" id="EPE27918.1"/>
    </source>
</evidence>
<dbReference type="Proteomes" id="UP000016922">
    <property type="component" value="Unassembled WGS sequence"/>
</dbReference>
<dbReference type="GO" id="GO:0030245">
    <property type="term" value="P:cellulose catabolic process"/>
    <property type="evidence" value="ECO:0007669"/>
    <property type="project" value="UniProtKB-UniPathway"/>
</dbReference>
<evidence type="ECO:0000256" key="5">
    <source>
        <dbReference type="ARBA" id="ARBA00012744"/>
    </source>
</evidence>
<keyword evidence="11 14" id="KW-0119">Carbohydrate metabolism</keyword>
<dbReference type="AlphaFoldDB" id="S3DN56"/>
<feature type="chain" id="PRO_5004508269" description="beta-glucosidase" evidence="15">
    <location>
        <begin position="21"/>
        <end position="802"/>
    </location>
</feature>
<dbReference type="Pfam" id="PF14310">
    <property type="entry name" value="Fn3-like"/>
    <property type="match status" value="1"/>
</dbReference>
<evidence type="ECO:0000256" key="8">
    <source>
        <dbReference type="ARBA" id="ARBA00022801"/>
    </source>
</evidence>
<evidence type="ECO:0000256" key="2">
    <source>
        <dbReference type="ARBA" id="ARBA00004613"/>
    </source>
</evidence>
<dbReference type="KEGG" id="glz:GLAREA_04709"/>
<dbReference type="PRINTS" id="PR00133">
    <property type="entry name" value="GLHYDRLASE3"/>
</dbReference>